<protein>
    <submittedName>
        <fullName evidence="1">Uncharacterized protein</fullName>
    </submittedName>
</protein>
<dbReference type="EMBL" id="JBHSBC010000004">
    <property type="protein sequence ID" value="MFC3979895.1"/>
    <property type="molecule type" value="Genomic_DNA"/>
</dbReference>
<keyword evidence="2" id="KW-1185">Reference proteome</keyword>
<dbReference type="RefSeq" id="WP_352011214.1">
    <property type="nucleotide sequence ID" value="NZ_JBHSBC010000004.1"/>
</dbReference>
<evidence type="ECO:0000313" key="1">
    <source>
        <dbReference type="EMBL" id="MFC3979895.1"/>
    </source>
</evidence>
<reference evidence="2" key="1">
    <citation type="journal article" date="2019" name="Int. J. Syst. Evol. Microbiol.">
        <title>The Global Catalogue of Microorganisms (GCM) 10K type strain sequencing project: providing services to taxonomists for standard genome sequencing and annotation.</title>
        <authorList>
            <consortium name="The Broad Institute Genomics Platform"/>
            <consortium name="The Broad Institute Genome Sequencing Center for Infectious Disease"/>
            <person name="Wu L."/>
            <person name="Ma J."/>
        </authorList>
    </citation>
    <scope>NUCLEOTIDE SEQUENCE [LARGE SCALE GENOMIC DNA]</scope>
    <source>
        <strain evidence="2">TBRC 7912</strain>
    </source>
</reference>
<comment type="caution">
    <text evidence="1">The sequence shown here is derived from an EMBL/GenBank/DDBJ whole genome shotgun (WGS) entry which is preliminary data.</text>
</comment>
<dbReference type="Proteomes" id="UP001595698">
    <property type="component" value="Unassembled WGS sequence"/>
</dbReference>
<evidence type="ECO:0000313" key="2">
    <source>
        <dbReference type="Proteomes" id="UP001595698"/>
    </source>
</evidence>
<organism evidence="1 2">
    <name type="scientific">Streptosporangium jomthongense</name>
    <dbReference type="NCBI Taxonomy" id="1193683"/>
    <lineage>
        <taxon>Bacteria</taxon>
        <taxon>Bacillati</taxon>
        <taxon>Actinomycetota</taxon>
        <taxon>Actinomycetes</taxon>
        <taxon>Streptosporangiales</taxon>
        <taxon>Streptosporangiaceae</taxon>
        <taxon>Streptosporangium</taxon>
    </lineage>
</organism>
<proteinExistence type="predicted"/>
<accession>A0ABV8EWV4</accession>
<sequence>MARHEFRVVLDFELDESVIGRIDQAVQKAVAIELASVDLSDRAWINNPILAARAGGDGGRTRGIWAVEISGEQIAATGLRKPDFGS</sequence>
<gene>
    <name evidence="1" type="ORF">ACFOYY_07180</name>
</gene>
<name>A0ABV8EWV4_9ACTN</name>